<dbReference type="Proteomes" id="UP001595453">
    <property type="component" value="Unassembled WGS sequence"/>
</dbReference>
<proteinExistence type="predicted"/>
<name>A0ABV7CNJ2_9GAMM</name>
<accession>A0ABV7CNJ2</accession>
<evidence type="ECO:0008006" key="3">
    <source>
        <dbReference type="Google" id="ProtNLM"/>
    </source>
</evidence>
<comment type="caution">
    <text evidence="1">The sequence shown here is derived from an EMBL/GenBank/DDBJ whole genome shotgun (WGS) entry which is preliminary data.</text>
</comment>
<keyword evidence="2" id="KW-1185">Reference proteome</keyword>
<evidence type="ECO:0000313" key="2">
    <source>
        <dbReference type="Proteomes" id="UP001595453"/>
    </source>
</evidence>
<reference evidence="2" key="1">
    <citation type="journal article" date="2019" name="Int. J. Syst. Evol. Microbiol.">
        <title>The Global Catalogue of Microorganisms (GCM) 10K type strain sequencing project: providing services to taxonomists for standard genome sequencing and annotation.</title>
        <authorList>
            <consortium name="The Broad Institute Genomics Platform"/>
            <consortium name="The Broad Institute Genome Sequencing Center for Infectious Disease"/>
            <person name="Wu L."/>
            <person name="Ma J."/>
        </authorList>
    </citation>
    <scope>NUCLEOTIDE SEQUENCE [LARGE SCALE GENOMIC DNA]</scope>
    <source>
        <strain evidence="2">KCTC 42730</strain>
    </source>
</reference>
<dbReference type="RefSeq" id="WP_377127083.1">
    <property type="nucleotide sequence ID" value="NZ_JBHRSD010000034.1"/>
</dbReference>
<evidence type="ECO:0000313" key="1">
    <source>
        <dbReference type="EMBL" id="MFC3034215.1"/>
    </source>
</evidence>
<dbReference type="EMBL" id="JBHRSD010000034">
    <property type="protein sequence ID" value="MFC3034215.1"/>
    <property type="molecule type" value="Genomic_DNA"/>
</dbReference>
<gene>
    <name evidence="1" type="ORF">ACFOEE_17040</name>
</gene>
<organism evidence="1 2">
    <name type="scientific">Pseudoalteromonas fenneropenaei</name>
    <dbReference type="NCBI Taxonomy" id="1737459"/>
    <lineage>
        <taxon>Bacteria</taxon>
        <taxon>Pseudomonadati</taxon>
        <taxon>Pseudomonadota</taxon>
        <taxon>Gammaproteobacteria</taxon>
        <taxon>Alteromonadales</taxon>
        <taxon>Pseudoalteromonadaceae</taxon>
        <taxon>Pseudoalteromonas</taxon>
    </lineage>
</organism>
<sequence length="49" mass="5476">MKTRLKSSKLISLSVCGFIKGGTYNRDEPFPQAKSAQITKAEMECEKKP</sequence>
<protein>
    <recommendedName>
        <fullName evidence="3">Lipoprotein</fullName>
    </recommendedName>
</protein>